<evidence type="ECO:0000256" key="1">
    <source>
        <dbReference type="ARBA" id="ARBA00001946"/>
    </source>
</evidence>
<dbReference type="Gene3D" id="3.30.70.270">
    <property type="match status" value="1"/>
</dbReference>
<dbReference type="STRING" id="428992.SAMN05216272_105164"/>
<evidence type="ECO:0000259" key="3">
    <source>
        <dbReference type="PROSITE" id="PS50887"/>
    </source>
</evidence>
<feature type="domain" description="GGDEF" evidence="3">
    <location>
        <begin position="211"/>
        <end position="343"/>
    </location>
</feature>
<dbReference type="InterPro" id="IPR000160">
    <property type="entry name" value="GGDEF_dom"/>
</dbReference>
<comment type="cofactor">
    <cofactor evidence="1">
        <name>Mg(2+)</name>
        <dbReference type="ChEBI" id="CHEBI:18420"/>
    </cofactor>
</comment>
<gene>
    <name evidence="4" type="ORF">SAMN05216272_105164</name>
</gene>
<protein>
    <submittedName>
        <fullName evidence="4">Diguanylate cyclase (GGDEF) domain-containing protein</fullName>
    </submittedName>
</protein>
<dbReference type="SMART" id="SM00065">
    <property type="entry name" value="GAF"/>
    <property type="match status" value="1"/>
</dbReference>
<comment type="subcellular location">
    <subcellularLocation>
        <location evidence="2">Cell inner membrane</location>
    </subcellularLocation>
</comment>
<evidence type="ECO:0000313" key="5">
    <source>
        <dbReference type="Proteomes" id="UP000199636"/>
    </source>
</evidence>
<keyword evidence="5" id="KW-1185">Reference proteome</keyword>
<dbReference type="Gene3D" id="3.30.450.40">
    <property type="match status" value="1"/>
</dbReference>
<dbReference type="PROSITE" id="PS50887">
    <property type="entry name" value="GGDEF"/>
    <property type="match status" value="1"/>
</dbReference>
<dbReference type="OrthoDB" id="9812358at2"/>
<dbReference type="GO" id="GO:0005886">
    <property type="term" value="C:plasma membrane"/>
    <property type="evidence" value="ECO:0007669"/>
    <property type="project" value="UniProtKB-SubCell"/>
</dbReference>
<organism evidence="4 5">
    <name type="scientific">Pseudomonas panipatensis</name>
    <dbReference type="NCBI Taxonomy" id="428992"/>
    <lineage>
        <taxon>Bacteria</taxon>
        <taxon>Pseudomonadati</taxon>
        <taxon>Pseudomonadota</taxon>
        <taxon>Gammaproteobacteria</taxon>
        <taxon>Pseudomonadales</taxon>
        <taxon>Pseudomonadaceae</taxon>
        <taxon>Pseudomonas</taxon>
    </lineage>
</organism>
<dbReference type="AlphaFoldDB" id="A0A1G8HDQ4"/>
<dbReference type="EMBL" id="FNDS01000005">
    <property type="protein sequence ID" value="SDI04739.1"/>
    <property type="molecule type" value="Genomic_DNA"/>
</dbReference>
<dbReference type="PANTHER" id="PTHR43102:SF2">
    <property type="entry name" value="GAF DOMAIN-CONTAINING PROTEIN"/>
    <property type="match status" value="1"/>
</dbReference>
<dbReference type="PANTHER" id="PTHR43102">
    <property type="entry name" value="SLR1143 PROTEIN"/>
    <property type="match status" value="1"/>
</dbReference>
<dbReference type="Pfam" id="PF00990">
    <property type="entry name" value="GGDEF"/>
    <property type="match status" value="1"/>
</dbReference>
<evidence type="ECO:0000313" key="4">
    <source>
        <dbReference type="EMBL" id="SDI04739.1"/>
    </source>
</evidence>
<proteinExistence type="predicted"/>
<dbReference type="Proteomes" id="UP000199636">
    <property type="component" value="Unassembled WGS sequence"/>
</dbReference>
<dbReference type="SUPFAM" id="SSF55781">
    <property type="entry name" value="GAF domain-like"/>
    <property type="match status" value="1"/>
</dbReference>
<dbReference type="SMART" id="SM00267">
    <property type="entry name" value="GGDEF"/>
    <property type="match status" value="1"/>
</dbReference>
<dbReference type="InterPro" id="IPR043128">
    <property type="entry name" value="Rev_trsase/Diguanyl_cyclase"/>
</dbReference>
<dbReference type="InterPro" id="IPR003018">
    <property type="entry name" value="GAF"/>
</dbReference>
<dbReference type="CDD" id="cd01949">
    <property type="entry name" value="GGDEF"/>
    <property type="match status" value="1"/>
</dbReference>
<sequence>MLACPMPADEDRRQQALEEMAVLDTPAEHYLDTLVQLTQDLEQVDTVLISLIDRDRQWFKARVGLDAAETPRDISFCGHAILGTQALVVADACQDPRFADNPLVLGPPFIRFYAGQPLHASNGQPIGTLCMLDPHPRQLSDTELARFRQLATLAEGYLQLHALTQRNQDLRQAVDREQRRALLDPLTQLWNRAALRRFHEREARLAREQGVRLAVIFADLDHFKRINDTLGHAAGDSVLCECARRLRGVLRPDDLLVRQGGEEFVALLRVQDDRELQQIAERMRTAIGGQPMRAAQATLTVTLSLGCSLAGAEESLEQTLARADAALYEAKQQGRDRVHYREAPVN</sequence>
<name>A0A1G8HDQ4_9PSED</name>
<dbReference type="RefSeq" id="WP_090263082.1">
    <property type="nucleotide sequence ID" value="NZ_FNDS01000005.1"/>
</dbReference>
<dbReference type="InterPro" id="IPR029787">
    <property type="entry name" value="Nucleotide_cyclase"/>
</dbReference>
<dbReference type="Pfam" id="PF01590">
    <property type="entry name" value="GAF"/>
    <property type="match status" value="1"/>
</dbReference>
<accession>A0A1G8HDQ4</accession>
<dbReference type="GO" id="GO:0003824">
    <property type="term" value="F:catalytic activity"/>
    <property type="evidence" value="ECO:0007669"/>
    <property type="project" value="UniProtKB-ARBA"/>
</dbReference>
<dbReference type="FunFam" id="3.30.70.270:FF:000001">
    <property type="entry name" value="Diguanylate cyclase domain protein"/>
    <property type="match status" value="1"/>
</dbReference>
<evidence type="ECO:0000256" key="2">
    <source>
        <dbReference type="ARBA" id="ARBA00004533"/>
    </source>
</evidence>
<dbReference type="NCBIfam" id="TIGR00254">
    <property type="entry name" value="GGDEF"/>
    <property type="match status" value="1"/>
</dbReference>
<dbReference type="InterPro" id="IPR029016">
    <property type="entry name" value="GAF-like_dom_sf"/>
</dbReference>
<reference evidence="5" key="1">
    <citation type="submission" date="2016-10" db="EMBL/GenBank/DDBJ databases">
        <authorList>
            <person name="Varghese N."/>
            <person name="Submissions S."/>
        </authorList>
    </citation>
    <scope>NUCLEOTIDE SEQUENCE [LARGE SCALE GENOMIC DNA]</scope>
    <source>
        <strain evidence="5">CCM 7469</strain>
    </source>
</reference>
<dbReference type="SUPFAM" id="SSF55073">
    <property type="entry name" value="Nucleotide cyclase"/>
    <property type="match status" value="1"/>
</dbReference>